<sequence>MTTLPGPDFQPVPNRHISMRLGLPELAFPTVVRPELRYRFDTAAVSLDGRVLLVCAPAGSGKTVALSDWAEYLLDTRPGMQVAWLAMTEPTARAEELRIALRTSLELSPGTDHIPTGLLDPAELPVAPTVLIIDDAHLITDPLALAGLEQLLHDLPASMTVVFSGRFEPPLRWHGLDLLGRLIRVGTHELALSGEQIRALCAQHDCALDDSELDTVMGLTRGWAALVRIAAIYLAAQPDRATGLAVLARPAHAVSDFLVGELMTVLDPGIREFLCRTSIPDSFTEELAEQLTARELPDRGSARDALGELERMNFPVAYESEGDELWFRYHPMLRAYLRAEARGLGPETMADLHARTAHWYICHGRPGAALPHLLEQSDHLQLSAFLRDQALGLILDGGGSHLFGALERVEPALAADAYVRLLRIVDALVHDDIAAATTYLELMPNDVAEADSFVPRTWLRVLSAAVAVDAAMAGGDSLGAITAPHSLNSTGNSDIDCYAAVQLALLMVVRGDVAGGERHLRRGLALAAHTRHSRLAVRSMIRLAAAAGVAGGIASMRERASRALDIANDYELQESPDLAQIISMTGLAAYLQGDEPARRHFAGDLTARVRSGELAPGGHAHVVALLISFDDADNRHVAAQALRHSMALHLERSEPLLTRGLLSPVVWALLRVPDPRPTEQLVEYAQRVLGDDPSVVVCQAALAAVAHKPRSVRALLEPLLEIDTYPVAVTTIWLLYAEAQAALCNSLKAYESLENALHVATPDHLVRPFLDVPAALDLLDTYAGRFAHRNGFADRVRHHPVAHRGIAPPALTETELTVLKQLPSGRTAQQIADDLGVSINTVKTHLRGIYTKLDTNSRMAALEQARRHGLL</sequence>
<dbReference type="SUPFAM" id="SSF46894">
    <property type="entry name" value="C-terminal effector domain of the bipartite response regulators"/>
    <property type="match status" value="1"/>
</dbReference>
<name>A0A849C4U9_9NOCA</name>
<dbReference type="InterPro" id="IPR059106">
    <property type="entry name" value="WHD_MalT"/>
</dbReference>
<evidence type="ECO:0000259" key="4">
    <source>
        <dbReference type="PROSITE" id="PS50043"/>
    </source>
</evidence>
<dbReference type="InterPro" id="IPR036388">
    <property type="entry name" value="WH-like_DNA-bd_sf"/>
</dbReference>
<organism evidence="5 6">
    <name type="scientific">Nocardia uniformis</name>
    <dbReference type="NCBI Taxonomy" id="53432"/>
    <lineage>
        <taxon>Bacteria</taxon>
        <taxon>Bacillati</taxon>
        <taxon>Actinomycetota</taxon>
        <taxon>Actinomycetes</taxon>
        <taxon>Mycobacteriales</taxon>
        <taxon>Nocardiaceae</taxon>
        <taxon>Nocardia</taxon>
    </lineage>
</organism>
<keyword evidence="2" id="KW-0238">DNA-binding</keyword>
<dbReference type="Pfam" id="PF25873">
    <property type="entry name" value="WHD_MalT"/>
    <property type="match status" value="1"/>
</dbReference>
<dbReference type="GO" id="GO:0003677">
    <property type="term" value="F:DNA binding"/>
    <property type="evidence" value="ECO:0007669"/>
    <property type="project" value="UniProtKB-KW"/>
</dbReference>
<dbReference type="GO" id="GO:0006355">
    <property type="term" value="P:regulation of DNA-templated transcription"/>
    <property type="evidence" value="ECO:0007669"/>
    <property type="project" value="InterPro"/>
</dbReference>
<feature type="domain" description="HTH luxR-type" evidence="4">
    <location>
        <begin position="804"/>
        <end position="869"/>
    </location>
</feature>
<dbReference type="Pfam" id="PF00196">
    <property type="entry name" value="GerE"/>
    <property type="match status" value="1"/>
</dbReference>
<reference evidence="5 6" key="1">
    <citation type="submission" date="2020-05" db="EMBL/GenBank/DDBJ databases">
        <title>MicrobeNet Type strains.</title>
        <authorList>
            <person name="Nicholson A.C."/>
        </authorList>
    </citation>
    <scope>NUCLEOTIDE SEQUENCE [LARGE SCALE GENOMIC DNA]</scope>
    <source>
        <strain evidence="5 6">JCM 3224</strain>
    </source>
</reference>
<evidence type="ECO:0000256" key="3">
    <source>
        <dbReference type="ARBA" id="ARBA00023163"/>
    </source>
</evidence>
<evidence type="ECO:0000256" key="2">
    <source>
        <dbReference type="ARBA" id="ARBA00023125"/>
    </source>
</evidence>
<dbReference type="SMART" id="SM00382">
    <property type="entry name" value="AAA"/>
    <property type="match status" value="1"/>
</dbReference>
<dbReference type="InterPro" id="IPR000792">
    <property type="entry name" value="Tscrpt_reg_LuxR_C"/>
</dbReference>
<dbReference type="PRINTS" id="PR00038">
    <property type="entry name" value="HTHLUXR"/>
</dbReference>
<dbReference type="CDD" id="cd06170">
    <property type="entry name" value="LuxR_C_like"/>
    <property type="match status" value="1"/>
</dbReference>
<gene>
    <name evidence="5" type="ORF">HLB23_08900</name>
</gene>
<dbReference type="EMBL" id="JABELX010000003">
    <property type="protein sequence ID" value="NNH69979.1"/>
    <property type="molecule type" value="Genomic_DNA"/>
</dbReference>
<dbReference type="SMART" id="SM00421">
    <property type="entry name" value="HTH_LUXR"/>
    <property type="match status" value="1"/>
</dbReference>
<dbReference type="RefSeq" id="WP_067517977.1">
    <property type="nucleotide sequence ID" value="NZ_JABELX010000003.1"/>
</dbReference>
<dbReference type="InterPro" id="IPR016032">
    <property type="entry name" value="Sig_transdc_resp-reg_C-effctor"/>
</dbReference>
<evidence type="ECO:0000256" key="1">
    <source>
        <dbReference type="ARBA" id="ARBA00023015"/>
    </source>
</evidence>
<dbReference type="InterPro" id="IPR027417">
    <property type="entry name" value="P-loop_NTPase"/>
</dbReference>
<proteinExistence type="predicted"/>
<keyword evidence="6" id="KW-1185">Reference proteome</keyword>
<dbReference type="Gene3D" id="1.10.10.10">
    <property type="entry name" value="Winged helix-like DNA-binding domain superfamily/Winged helix DNA-binding domain"/>
    <property type="match status" value="1"/>
</dbReference>
<dbReference type="PANTHER" id="PTHR44688">
    <property type="entry name" value="DNA-BINDING TRANSCRIPTIONAL ACTIVATOR DEVR_DOSR"/>
    <property type="match status" value="1"/>
</dbReference>
<dbReference type="AlphaFoldDB" id="A0A849C4U9"/>
<evidence type="ECO:0000313" key="6">
    <source>
        <dbReference type="Proteomes" id="UP000586827"/>
    </source>
</evidence>
<dbReference type="PROSITE" id="PS50043">
    <property type="entry name" value="HTH_LUXR_2"/>
    <property type="match status" value="1"/>
</dbReference>
<dbReference type="PANTHER" id="PTHR44688:SF16">
    <property type="entry name" value="DNA-BINDING TRANSCRIPTIONAL ACTIVATOR DEVR_DOSR"/>
    <property type="match status" value="1"/>
</dbReference>
<dbReference type="Proteomes" id="UP000586827">
    <property type="component" value="Unassembled WGS sequence"/>
</dbReference>
<keyword evidence="1" id="KW-0805">Transcription regulation</keyword>
<dbReference type="InterPro" id="IPR003593">
    <property type="entry name" value="AAA+_ATPase"/>
</dbReference>
<dbReference type="SUPFAM" id="SSF52540">
    <property type="entry name" value="P-loop containing nucleoside triphosphate hydrolases"/>
    <property type="match status" value="1"/>
</dbReference>
<comment type="caution">
    <text evidence="5">The sequence shown here is derived from an EMBL/GenBank/DDBJ whole genome shotgun (WGS) entry which is preliminary data.</text>
</comment>
<protein>
    <recommendedName>
        <fullName evidence="4">HTH luxR-type domain-containing protein</fullName>
    </recommendedName>
</protein>
<keyword evidence="3" id="KW-0804">Transcription</keyword>
<accession>A0A849C4U9</accession>
<evidence type="ECO:0000313" key="5">
    <source>
        <dbReference type="EMBL" id="NNH69979.1"/>
    </source>
</evidence>